<feature type="compositionally biased region" description="Low complexity" evidence="1">
    <location>
        <begin position="164"/>
        <end position="188"/>
    </location>
</feature>
<feature type="compositionally biased region" description="Basic residues" evidence="1">
    <location>
        <begin position="300"/>
        <end position="310"/>
    </location>
</feature>
<dbReference type="Proteomes" id="UP000297245">
    <property type="component" value="Unassembled WGS sequence"/>
</dbReference>
<reference evidence="2 3" key="1">
    <citation type="journal article" date="2019" name="Nat. Ecol. Evol.">
        <title>Megaphylogeny resolves global patterns of mushroom evolution.</title>
        <authorList>
            <person name="Varga T."/>
            <person name="Krizsan K."/>
            <person name="Foldi C."/>
            <person name="Dima B."/>
            <person name="Sanchez-Garcia M."/>
            <person name="Sanchez-Ramirez S."/>
            <person name="Szollosi G.J."/>
            <person name="Szarkandi J.G."/>
            <person name="Papp V."/>
            <person name="Albert L."/>
            <person name="Andreopoulos W."/>
            <person name="Angelini C."/>
            <person name="Antonin V."/>
            <person name="Barry K.W."/>
            <person name="Bougher N.L."/>
            <person name="Buchanan P."/>
            <person name="Buyck B."/>
            <person name="Bense V."/>
            <person name="Catcheside P."/>
            <person name="Chovatia M."/>
            <person name="Cooper J."/>
            <person name="Damon W."/>
            <person name="Desjardin D."/>
            <person name="Finy P."/>
            <person name="Geml J."/>
            <person name="Haridas S."/>
            <person name="Hughes K."/>
            <person name="Justo A."/>
            <person name="Karasinski D."/>
            <person name="Kautmanova I."/>
            <person name="Kiss B."/>
            <person name="Kocsube S."/>
            <person name="Kotiranta H."/>
            <person name="LaButti K.M."/>
            <person name="Lechner B.E."/>
            <person name="Liimatainen K."/>
            <person name="Lipzen A."/>
            <person name="Lukacs Z."/>
            <person name="Mihaltcheva S."/>
            <person name="Morgado L.N."/>
            <person name="Niskanen T."/>
            <person name="Noordeloos M.E."/>
            <person name="Ohm R.A."/>
            <person name="Ortiz-Santana B."/>
            <person name="Ovrebo C."/>
            <person name="Racz N."/>
            <person name="Riley R."/>
            <person name="Savchenko A."/>
            <person name="Shiryaev A."/>
            <person name="Soop K."/>
            <person name="Spirin V."/>
            <person name="Szebenyi C."/>
            <person name="Tomsovsky M."/>
            <person name="Tulloss R.E."/>
            <person name="Uehling J."/>
            <person name="Grigoriev I.V."/>
            <person name="Vagvolgyi C."/>
            <person name="Papp T."/>
            <person name="Martin F.M."/>
            <person name="Miettinen O."/>
            <person name="Hibbett D.S."/>
            <person name="Nagy L.G."/>
        </authorList>
    </citation>
    <scope>NUCLEOTIDE SEQUENCE [LARGE SCALE GENOMIC DNA]</scope>
    <source>
        <strain evidence="2 3">CBS 962.96</strain>
    </source>
</reference>
<feature type="region of interest" description="Disordered" evidence="1">
    <location>
        <begin position="154"/>
        <end position="194"/>
    </location>
</feature>
<feature type="region of interest" description="Disordered" evidence="1">
    <location>
        <begin position="278"/>
        <end position="331"/>
    </location>
</feature>
<feature type="region of interest" description="Disordered" evidence="1">
    <location>
        <begin position="1"/>
        <end position="137"/>
    </location>
</feature>
<feature type="compositionally biased region" description="Polar residues" evidence="1">
    <location>
        <begin position="322"/>
        <end position="331"/>
    </location>
</feature>
<protein>
    <submittedName>
        <fullName evidence="2">Uncharacterized protein</fullName>
    </submittedName>
</protein>
<dbReference type="OrthoDB" id="3204502at2759"/>
<dbReference type="AlphaFoldDB" id="A0A4S8M203"/>
<evidence type="ECO:0000313" key="3">
    <source>
        <dbReference type="Proteomes" id="UP000297245"/>
    </source>
</evidence>
<sequence>MTLRPILKAMPKYRRAQRSSASSSHGYTSTPPSAPSTPNSPENIPFTSVSPPTPPRPQQHLSSTLPSPRLRSPLLSPHVHFPPTPAISSTQLTHSPSTYDRAPIQVSPNSCELPERGGRVYDEIGSPDSVCHAPRSKASKGSYFHPSAFEACETEVSEEPSSPPVSVSSYPGSSSASSSANASGVSSPTDPSQYLQVPSLVHDLLLSSSSSSCSESEDSDLSPNPYIESTGSPFSIQSSPDSPPYFGPHSPYHHSYSLSNHLGQEELAHALSFLPYSPAQRKEPSSNTMMTMNDLPCSKQKARKRHSRKTLRGDQTPRLSRRCSQNDWDSTTSLEEGCLGGF</sequence>
<name>A0A4S8M203_DENBC</name>
<feature type="compositionally biased region" description="Basic and acidic residues" evidence="1">
    <location>
        <begin position="113"/>
        <end position="122"/>
    </location>
</feature>
<keyword evidence="3" id="KW-1185">Reference proteome</keyword>
<feature type="compositionally biased region" description="Polar residues" evidence="1">
    <location>
        <begin position="86"/>
        <end position="98"/>
    </location>
</feature>
<dbReference type="EMBL" id="ML179194">
    <property type="protein sequence ID" value="THU95688.1"/>
    <property type="molecule type" value="Genomic_DNA"/>
</dbReference>
<feature type="compositionally biased region" description="Polar residues" evidence="1">
    <location>
        <begin position="227"/>
        <end position="240"/>
    </location>
</feature>
<feature type="compositionally biased region" description="Low complexity" evidence="1">
    <location>
        <begin position="18"/>
        <end position="41"/>
    </location>
</feature>
<evidence type="ECO:0000313" key="2">
    <source>
        <dbReference type="EMBL" id="THU95688.1"/>
    </source>
</evidence>
<gene>
    <name evidence="2" type="ORF">K435DRAFT_859268</name>
</gene>
<organism evidence="2 3">
    <name type="scientific">Dendrothele bispora (strain CBS 962.96)</name>
    <dbReference type="NCBI Taxonomy" id="1314807"/>
    <lineage>
        <taxon>Eukaryota</taxon>
        <taxon>Fungi</taxon>
        <taxon>Dikarya</taxon>
        <taxon>Basidiomycota</taxon>
        <taxon>Agaricomycotina</taxon>
        <taxon>Agaricomycetes</taxon>
        <taxon>Agaricomycetidae</taxon>
        <taxon>Agaricales</taxon>
        <taxon>Agaricales incertae sedis</taxon>
        <taxon>Dendrothele</taxon>
    </lineage>
</organism>
<accession>A0A4S8M203</accession>
<evidence type="ECO:0000256" key="1">
    <source>
        <dbReference type="SAM" id="MobiDB-lite"/>
    </source>
</evidence>
<feature type="compositionally biased region" description="Low complexity" evidence="1">
    <location>
        <begin position="61"/>
        <end position="77"/>
    </location>
</feature>
<feature type="region of interest" description="Disordered" evidence="1">
    <location>
        <begin position="209"/>
        <end position="248"/>
    </location>
</feature>
<proteinExistence type="predicted"/>